<dbReference type="PANTHER" id="PTHR31676:SF28">
    <property type="entry name" value="TRANSMEMBRANE PROTEIN"/>
    <property type="match status" value="1"/>
</dbReference>
<dbReference type="Gene3D" id="2.30.240.10">
    <property type="entry name" value="At5g01610-like"/>
    <property type="match status" value="1"/>
</dbReference>
<evidence type="ECO:0000256" key="1">
    <source>
        <dbReference type="SAM" id="SignalP"/>
    </source>
</evidence>
<gene>
    <name evidence="5" type="primary">LOC116208910</name>
    <name evidence="2" type="ORF">CDL15_Pgr017023</name>
</gene>
<dbReference type="RefSeq" id="XP_031398343.1">
    <property type="nucleotide sequence ID" value="XM_031542483.1"/>
</dbReference>
<organism evidence="2 3">
    <name type="scientific">Punica granatum</name>
    <name type="common">Pomegranate</name>
    <dbReference type="NCBI Taxonomy" id="22663"/>
    <lineage>
        <taxon>Eukaryota</taxon>
        <taxon>Viridiplantae</taxon>
        <taxon>Streptophyta</taxon>
        <taxon>Embryophyta</taxon>
        <taxon>Tracheophyta</taxon>
        <taxon>Spermatophyta</taxon>
        <taxon>Magnoliopsida</taxon>
        <taxon>eudicotyledons</taxon>
        <taxon>Gunneridae</taxon>
        <taxon>Pentapetalae</taxon>
        <taxon>rosids</taxon>
        <taxon>malvids</taxon>
        <taxon>Myrtales</taxon>
        <taxon>Lythraceae</taxon>
        <taxon>Punica</taxon>
    </lineage>
</organism>
<reference evidence="3" key="1">
    <citation type="journal article" date="2017" name="Plant J.">
        <title>The pomegranate (Punica granatum L.) genome and the genomics of punicalagin biosynthesis.</title>
        <authorList>
            <person name="Qin G."/>
            <person name="Xu C."/>
            <person name="Ming R."/>
            <person name="Tang H."/>
            <person name="Guyot R."/>
            <person name="Kramer E.M."/>
            <person name="Hu Y."/>
            <person name="Yi X."/>
            <person name="Qi Y."/>
            <person name="Xu X."/>
            <person name="Gao Z."/>
            <person name="Pan H."/>
            <person name="Jian J."/>
            <person name="Tian Y."/>
            <person name="Yue Z."/>
            <person name="Xu Y."/>
        </authorList>
    </citation>
    <scope>NUCLEOTIDE SEQUENCE [LARGE SCALE GENOMIC DNA]</scope>
    <source>
        <strain evidence="3">cv. Dabenzi</strain>
    </source>
</reference>
<evidence type="ECO:0000313" key="2">
    <source>
        <dbReference type="EMBL" id="OWM77625.1"/>
    </source>
</evidence>
<dbReference type="SUPFAM" id="SSF141562">
    <property type="entry name" value="At5g01610-like"/>
    <property type="match status" value="1"/>
</dbReference>
<evidence type="ECO:0000313" key="4">
    <source>
        <dbReference type="Proteomes" id="UP000515151"/>
    </source>
</evidence>
<dbReference type="InterPro" id="IPR036758">
    <property type="entry name" value="At5g01610-like"/>
</dbReference>
<dbReference type="Proteomes" id="UP000197138">
    <property type="component" value="Unassembled WGS sequence"/>
</dbReference>
<accession>A0A218WXM9</accession>
<dbReference type="AlphaFoldDB" id="A0A218WXM9"/>
<sequence length="170" mass="18403">MSQPSPPPLVLSLSFLFLLLLLLAASASTSAASIQSLLLSQGLPGGLFPENIKSFSLSLNGLLEVILERPCLAKFETKVYFDSVVRANLTYGRLQGLEGLAQQELFLWLPVKDIIVYDPSSGLILFDIGLAHKQLSLSLFEDPPLCKPQGDNVVITKKGGRKSMGFGAER</sequence>
<keyword evidence="4" id="KW-1185">Reference proteome</keyword>
<feature type="chain" id="PRO_5044569034" evidence="1">
    <location>
        <begin position="32"/>
        <end position="170"/>
    </location>
</feature>
<dbReference type="Pfam" id="PF04398">
    <property type="entry name" value="DUF538"/>
    <property type="match status" value="1"/>
</dbReference>
<keyword evidence="1" id="KW-0732">Signal</keyword>
<dbReference type="PANTHER" id="PTHR31676">
    <property type="entry name" value="T31J12.3 PROTEIN-RELATED"/>
    <property type="match status" value="1"/>
</dbReference>
<reference evidence="2" key="2">
    <citation type="submission" date="2017-06" db="EMBL/GenBank/DDBJ databases">
        <title>The pomegranate genome and the genomics of punicalagin biosynthesis.</title>
        <authorList>
            <person name="Xu C."/>
        </authorList>
    </citation>
    <scope>NUCLEOTIDE SEQUENCE [LARGE SCALE GENOMIC DNA]</scope>
    <source>
        <tissue evidence="2">Fresh leaf</tissue>
    </source>
</reference>
<evidence type="ECO:0000313" key="3">
    <source>
        <dbReference type="Proteomes" id="UP000197138"/>
    </source>
</evidence>
<dbReference type="InterPro" id="IPR007493">
    <property type="entry name" value="DUF538"/>
</dbReference>
<dbReference type="Proteomes" id="UP000515151">
    <property type="component" value="Chromosome 5"/>
</dbReference>
<dbReference type="EMBL" id="MTKT01002534">
    <property type="protein sequence ID" value="OWM77625.1"/>
    <property type="molecule type" value="Genomic_DNA"/>
</dbReference>
<protein>
    <submittedName>
        <fullName evidence="5">Uncharacterized protein LOC116208910</fullName>
    </submittedName>
</protein>
<evidence type="ECO:0000313" key="5">
    <source>
        <dbReference type="RefSeq" id="XP_031398343.1"/>
    </source>
</evidence>
<dbReference type="GeneID" id="116208910"/>
<dbReference type="OrthoDB" id="766568at2759"/>
<reference evidence="4" key="3">
    <citation type="journal article" date="2020" name="Plant Biotechnol. J.">
        <title>The pomegranate (Punica granatum L.) draft genome dissects genetic divergence between soft- and hard-seeded cultivars.</title>
        <authorList>
            <person name="Luo X."/>
            <person name="Li H."/>
            <person name="Wu Z."/>
            <person name="Yao W."/>
            <person name="Zhao P."/>
            <person name="Cao D."/>
            <person name="Yu H."/>
            <person name="Li K."/>
            <person name="Poudel K."/>
            <person name="Zhao D."/>
            <person name="Zhang F."/>
            <person name="Xia X."/>
            <person name="Chen L."/>
            <person name="Wang Q."/>
            <person name="Jing D."/>
            <person name="Cao S."/>
        </authorList>
    </citation>
    <scope>NUCLEOTIDE SEQUENCE [LARGE SCALE GENOMIC DNA]</scope>
</reference>
<feature type="signal peptide" evidence="1">
    <location>
        <begin position="1"/>
        <end position="31"/>
    </location>
</feature>
<reference evidence="5" key="4">
    <citation type="submission" date="2025-04" db="UniProtKB">
        <authorList>
            <consortium name="RefSeq"/>
        </authorList>
    </citation>
    <scope>IDENTIFICATION</scope>
    <source>
        <tissue evidence="5">Leaf</tissue>
    </source>
</reference>
<dbReference type="FunFam" id="2.30.240.10:FF:000002">
    <property type="entry name" value="Uncharacterized protein At3g07460"/>
    <property type="match status" value="1"/>
</dbReference>
<name>A0A218WXM9_PUNGR</name>
<proteinExistence type="predicted"/>